<proteinExistence type="predicted"/>
<keyword evidence="9" id="KW-1185">Reference proteome</keyword>
<evidence type="ECO:0000256" key="2">
    <source>
        <dbReference type="ARBA" id="ARBA00022692"/>
    </source>
</evidence>
<gene>
    <name evidence="8" type="ORF">CEP54_014391</name>
</gene>
<dbReference type="GO" id="GO:0071944">
    <property type="term" value="C:cell periphery"/>
    <property type="evidence" value="ECO:0007669"/>
    <property type="project" value="UniProtKB-ARBA"/>
</dbReference>
<sequence>MHSLMFTALSVLGLVAIVHSETVFTNPATWNAEDDDRSNYQVYEVGDRIPIRWTTDRDRISVAVWESGTSGPFLWAWVDQNLTERSTTWKVDFGNGRFDTDVGAEHARFWFALYDPEDIVDRSADGSESLVNSASFNVTVPDYKPPTAKTTTAAEEATTSSTPIETETETSTTSTTAESSPTESADSGAADKEEDKDSGLSAGAAAGIGVGASVGGITILGAIGFFVWRHLRKRKEQQYQGPPGQTTLQSPEAKAELPSTTSTSQIYEAP</sequence>
<feature type="region of interest" description="Disordered" evidence="5">
    <location>
        <begin position="141"/>
        <end position="200"/>
    </location>
</feature>
<comment type="caution">
    <text evidence="8">The sequence shown here is derived from an EMBL/GenBank/DDBJ whole genome shotgun (WGS) entry which is preliminary data.</text>
</comment>
<dbReference type="PANTHER" id="PTHR15549">
    <property type="entry name" value="PAIRED IMMUNOGLOBULIN-LIKE TYPE 2 RECEPTOR"/>
    <property type="match status" value="1"/>
</dbReference>
<keyword evidence="4 6" id="KW-0472">Membrane</keyword>
<reference evidence="8 9" key="1">
    <citation type="submission" date="2017-06" db="EMBL/GenBank/DDBJ databases">
        <title>Comparative genomic analysis of Ambrosia Fusariam Clade fungi.</title>
        <authorList>
            <person name="Stajich J.E."/>
            <person name="Carrillo J."/>
            <person name="Kijimoto T."/>
            <person name="Eskalen A."/>
            <person name="O'Donnell K."/>
            <person name="Kasson M."/>
        </authorList>
    </citation>
    <scope>NUCLEOTIDE SEQUENCE [LARGE SCALE GENOMIC DNA]</scope>
    <source>
        <strain evidence="8 9">NRRL62584</strain>
    </source>
</reference>
<dbReference type="EMBL" id="NKCI01000271">
    <property type="protein sequence ID" value="RSL45162.1"/>
    <property type="molecule type" value="Genomic_DNA"/>
</dbReference>
<dbReference type="STRING" id="1325734.A0A428NWM1"/>
<feature type="region of interest" description="Disordered" evidence="5">
    <location>
        <begin position="236"/>
        <end position="270"/>
    </location>
</feature>
<evidence type="ECO:0000313" key="9">
    <source>
        <dbReference type="Proteomes" id="UP000288168"/>
    </source>
</evidence>
<evidence type="ECO:0000256" key="4">
    <source>
        <dbReference type="ARBA" id="ARBA00023136"/>
    </source>
</evidence>
<keyword evidence="3 6" id="KW-1133">Transmembrane helix</keyword>
<evidence type="ECO:0008006" key="10">
    <source>
        <dbReference type="Google" id="ProtNLM"/>
    </source>
</evidence>
<feature type="compositionally biased region" description="Low complexity" evidence="5">
    <location>
        <begin position="145"/>
        <end position="185"/>
    </location>
</feature>
<keyword evidence="2 6" id="KW-0812">Transmembrane</keyword>
<feature type="signal peptide" evidence="7">
    <location>
        <begin position="1"/>
        <end position="20"/>
    </location>
</feature>
<dbReference type="OrthoDB" id="5098770at2759"/>
<feature type="compositionally biased region" description="Polar residues" evidence="5">
    <location>
        <begin position="258"/>
        <end position="270"/>
    </location>
</feature>
<evidence type="ECO:0000256" key="7">
    <source>
        <dbReference type="SAM" id="SignalP"/>
    </source>
</evidence>
<dbReference type="InterPro" id="IPR051694">
    <property type="entry name" value="Immunoregulatory_rcpt-like"/>
</dbReference>
<feature type="chain" id="PRO_5019116257" description="Mid2 domain-containing protein" evidence="7">
    <location>
        <begin position="21"/>
        <end position="270"/>
    </location>
</feature>
<evidence type="ECO:0000256" key="3">
    <source>
        <dbReference type="ARBA" id="ARBA00022989"/>
    </source>
</evidence>
<feature type="transmembrane region" description="Helical" evidence="6">
    <location>
        <begin position="204"/>
        <end position="228"/>
    </location>
</feature>
<dbReference type="AlphaFoldDB" id="A0A428NWM1"/>
<comment type="subcellular location">
    <subcellularLocation>
        <location evidence="1">Membrane</location>
        <topology evidence="1">Single-pass membrane protein</topology>
    </subcellularLocation>
</comment>
<evidence type="ECO:0000313" key="8">
    <source>
        <dbReference type="EMBL" id="RSL45162.1"/>
    </source>
</evidence>
<evidence type="ECO:0000256" key="6">
    <source>
        <dbReference type="SAM" id="Phobius"/>
    </source>
</evidence>
<dbReference type="GO" id="GO:0016020">
    <property type="term" value="C:membrane"/>
    <property type="evidence" value="ECO:0007669"/>
    <property type="project" value="UniProtKB-SubCell"/>
</dbReference>
<name>A0A428NWM1_9HYPO</name>
<evidence type="ECO:0000256" key="5">
    <source>
        <dbReference type="SAM" id="MobiDB-lite"/>
    </source>
</evidence>
<evidence type="ECO:0000256" key="1">
    <source>
        <dbReference type="ARBA" id="ARBA00004167"/>
    </source>
</evidence>
<accession>A0A428NWM1</accession>
<dbReference type="Proteomes" id="UP000288168">
    <property type="component" value="Unassembled WGS sequence"/>
</dbReference>
<keyword evidence="7" id="KW-0732">Signal</keyword>
<feature type="compositionally biased region" description="Polar residues" evidence="5">
    <location>
        <begin position="238"/>
        <end position="250"/>
    </location>
</feature>
<organism evidence="8 9">
    <name type="scientific">Fusarium duplospermum</name>
    <dbReference type="NCBI Taxonomy" id="1325734"/>
    <lineage>
        <taxon>Eukaryota</taxon>
        <taxon>Fungi</taxon>
        <taxon>Dikarya</taxon>
        <taxon>Ascomycota</taxon>
        <taxon>Pezizomycotina</taxon>
        <taxon>Sordariomycetes</taxon>
        <taxon>Hypocreomycetidae</taxon>
        <taxon>Hypocreales</taxon>
        <taxon>Nectriaceae</taxon>
        <taxon>Fusarium</taxon>
        <taxon>Fusarium solani species complex</taxon>
    </lineage>
</organism>
<feature type="compositionally biased region" description="Basic and acidic residues" evidence="5">
    <location>
        <begin position="189"/>
        <end position="198"/>
    </location>
</feature>
<protein>
    <recommendedName>
        <fullName evidence="10">Mid2 domain-containing protein</fullName>
    </recommendedName>
</protein>